<keyword evidence="1" id="KW-0547">Nucleotide-binding</keyword>
<reference evidence="7 8" key="1">
    <citation type="submission" date="2021-08" db="EMBL/GenBank/DDBJ databases">
        <title>Draft Genome Sequence of Phanerochaete sordida strain YK-624.</title>
        <authorList>
            <person name="Mori T."/>
            <person name="Dohra H."/>
            <person name="Suzuki T."/>
            <person name="Kawagishi H."/>
            <person name="Hirai H."/>
        </authorList>
    </citation>
    <scope>NUCLEOTIDE SEQUENCE [LARGE SCALE GENOMIC DNA]</scope>
    <source>
        <strain evidence="7 8">YK-624</strain>
    </source>
</reference>
<feature type="domain" description="G" evidence="6">
    <location>
        <begin position="380"/>
        <end position="435"/>
    </location>
</feature>
<dbReference type="GO" id="GO:0003924">
    <property type="term" value="F:GTPase activity"/>
    <property type="evidence" value="ECO:0007669"/>
    <property type="project" value="InterPro"/>
</dbReference>
<dbReference type="AlphaFoldDB" id="A0A9P3FYW5"/>
<dbReference type="Proteomes" id="UP000703269">
    <property type="component" value="Unassembled WGS sequence"/>
</dbReference>
<dbReference type="SUPFAM" id="SSF52540">
    <property type="entry name" value="P-loop containing nucleoside triphosphate hydrolases"/>
    <property type="match status" value="1"/>
</dbReference>
<dbReference type="InterPro" id="IPR027417">
    <property type="entry name" value="P-loop_NTPase"/>
</dbReference>
<feature type="region of interest" description="Disordered" evidence="5">
    <location>
        <begin position="347"/>
        <end position="374"/>
    </location>
</feature>
<sequence length="661" mass="71836">MPRRKPSSSKQKKEQLQQKRAVKRGDLEPPPPSTKHDRNRKRPVRPQQSDSSAPAAESARRLQSAFVKLPAAFLEHTKRLSATLPLPRPVPPAVAVWDDLPAQSGSGAQQLTCPRRPKWRYDMSKKEVEKNEEGLFRKWLDSTDALVGAWTDTATPAPPDSDERMPHAPTNFERNLEVWRQLWRVTEISQIILVLLDARCPLLHYPPALAAYLAAPHLARKRTVLVLTKVDVAGAPRADAWAAHLRARFPHLRVVQVEAYAVQPGAGAGGRRAFAPHLPSAFRAMLVDALREAHAELLEPPERLRDAPEKLAAWRPPVRRDVDWDAVLHARGDKVGTAVGGVAVPHAAGKAPAEPSAPGAEVPQDEGAEGEDEAEPEFLTVGLIGQPNVGKSSLLNALFGTQKVRASKTPGKTKHFQTLFWTPEVRLVDCPGLVMPNLVPMETQVLAGILPISRVSAVPLCIYHAAQLLPLEHILGLTHPGAAAAPQDKRTWREPRAEHAQAPQSAPRWTAMDVLTALALKKGWLTAKAGRPDVNRAGNHVLRMLAEGRIAWAFWPPGTPADVVEAHQGAPGAGIWIARDADAADGAFDVSDSEDEAHGERAESDEETLGVLSEDEDEDDEGDDEGDKSDGDTPVSVARSRFALLNLDDGGDDDGSDEGDE</sequence>
<feature type="compositionally biased region" description="Acidic residues" evidence="5">
    <location>
        <begin position="363"/>
        <end position="374"/>
    </location>
</feature>
<feature type="region of interest" description="Disordered" evidence="5">
    <location>
        <begin position="589"/>
        <end position="638"/>
    </location>
</feature>
<dbReference type="Pfam" id="PF01926">
    <property type="entry name" value="MMR_HSR1"/>
    <property type="match status" value="1"/>
</dbReference>
<accession>A0A9P3FYW5</accession>
<gene>
    <name evidence="7" type="ORF">PsYK624_018670</name>
</gene>
<evidence type="ECO:0000256" key="5">
    <source>
        <dbReference type="SAM" id="MobiDB-lite"/>
    </source>
</evidence>
<proteinExistence type="predicted"/>
<evidence type="ECO:0000256" key="2">
    <source>
        <dbReference type="ARBA" id="ARBA00023134"/>
    </source>
</evidence>
<name>A0A9P3FYW5_9APHY</name>
<dbReference type="EMBL" id="BPQB01000003">
    <property type="protein sequence ID" value="GJE85788.1"/>
    <property type="molecule type" value="Genomic_DNA"/>
</dbReference>
<organism evidence="7 8">
    <name type="scientific">Phanerochaete sordida</name>
    <dbReference type="NCBI Taxonomy" id="48140"/>
    <lineage>
        <taxon>Eukaryota</taxon>
        <taxon>Fungi</taxon>
        <taxon>Dikarya</taxon>
        <taxon>Basidiomycota</taxon>
        <taxon>Agaricomycotina</taxon>
        <taxon>Agaricomycetes</taxon>
        <taxon>Polyporales</taxon>
        <taxon>Phanerochaetaceae</taxon>
        <taxon>Phanerochaete</taxon>
    </lineage>
</organism>
<evidence type="ECO:0000259" key="6">
    <source>
        <dbReference type="Pfam" id="PF01926"/>
    </source>
</evidence>
<protein>
    <recommendedName>
        <fullName evidence="4">Guanine nucleotide-binding protein-like 1</fullName>
    </recommendedName>
</protein>
<comment type="caution">
    <text evidence="7">The sequence shown here is derived from an EMBL/GenBank/DDBJ whole genome shotgun (WGS) entry which is preliminary data.</text>
</comment>
<dbReference type="GO" id="GO:0005525">
    <property type="term" value="F:GTP binding"/>
    <property type="evidence" value="ECO:0007669"/>
    <property type="project" value="UniProtKB-KW"/>
</dbReference>
<feature type="region of interest" description="Disordered" evidence="5">
    <location>
        <begin position="1"/>
        <end position="61"/>
    </location>
</feature>
<feature type="compositionally biased region" description="Basic and acidic residues" evidence="5">
    <location>
        <begin position="11"/>
        <end position="27"/>
    </location>
</feature>
<keyword evidence="8" id="KW-1185">Reference proteome</keyword>
<dbReference type="PANTHER" id="PTHR45709:SF3">
    <property type="entry name" value="GUANINE NUCLEOTIDE-BINDING PROTEIN-LIKE 1"/>
    <property type="match status" value="1"/>
</dbReference>
<dbReference type="Gene3D" id="3.40.50.300">
    <property type="entry name" value="P-loop containing nucleotide triphosphate hydrolases"/>
    <property type="match status" value="1"/>
</dbReference>
<evidence type="ECO:0000256" key="3">
    <source>
        <dbReference type="ARBA" id="ARBA00037770"/>
    </source>
</evidence>
<keyword evidence="7" id="KW-0378">Hydrolase</keyword>
<dbReference type="InterPro" id="IPR006073">
    <property type="entry name" value="GTP-bd"/>
</dbReference>
<evidence type="ECO:0000256" key="4">
    <source>
        <dbReference type="ARBA" id="ARBA00039902"/>
    </source>
</evidence>
<feature type="compositionally biased region" description="Acidic residues" evidence="5">
    <location>
        <begin position="603"/>
        <end position="627"/>
    </location>
</feature>
<keyword evidence="2" id="KW-0342">GTP-binding</keyword>
<dbReference type="PANTHER" id="PTHR45709">
    <property type="entry name" value="LARGE SUBUNIT GTPASE 1 HOMOLOG-RELATED"/>
    <property type="match status" value="1"/>
</dbReference>
<evidence type="ECO:0000313" key="8">
    <source>
        <dbReference type="Proteomes" id="UP000703269"/>
    </source>
</evidence>
<evidence type="ECO:0000256" key="1">
    <source>
        <dbReference type="ARBA" id="ARBA00022741"/>
    </source>
</evidence>
<evidence type="ECO:0000313" key="7">
    <source>
        <dbReference type="EMBL" id="GJE85788.1"/>
    </source>
</evidence>
<comment type="function">
    <text evidence="3">Possible regulatory or functional link with the histocompatibility cluster.</text>
</comment>
<dbReference type="OrthoDB" id="61815at2759"/>
<dbReference type="InterPro" id="IPR043358">
    <property type="entry name" value="GNL1-like"/>
</dbReference>